<dbReference type="Proteomes" id="UP000176037">
    <property type="component" value="Unassembled WGS sequence"/>
</dbReference>
<keyword evidence="2" id="KW-1185">Reference proteome</keyword>
<dbReference type="STRING" id="1856405.BFC17_06605"/>
<organism evidence="1 2">
    <name type="scientific">Alteromonas lipolytica</name>
    <dbReference type="NCBI Taxonomy" id="1856405"/>
    <lineage>
        <taxon>Bacteria</taxon>
        <taxon>Pseudomonadati</taxon>
        <taxon>Pseudomonadota</taxon>
        <taxon>Gammaproteobacteria</taxon>
        <taxon>Alteromonadales</taxon>
        <taxon>Alteromonadaceae</taxon>
        <taxon>Alteromonas/Salinimonas group</taxon>
        <taxon>Alteromonas</taxon>
    </lineage>
</organism>
<sequence>MLLIQGEQHFIRYFNPQFSLLMLLKLLPNKLFSNTHDTGFNTLGNCNQGVLLELKRIKFFVKSANIN</sequence>
<reference evidence="1 2" key="1">
    <citation type="submission" date="2016-09" db="EMBL/GenBank/DDBJ databases">
        <title>Alteromonas lipolytica, a new species isolated from sea water.</title>
        <authorList>
            <person name="Wu Y.-H."/>
            <person name="Cheng H."/>
            <person name="Xu X.-W."/>
        </authorList>
    </citation>
    <scope>NUCLEOTIDE SEQUENCE [LARGE SCALE GENOMIC DNA]</scope>
    <source>
        <strain evidence="1 2">JW12</strain>
    </source>
</reference>
<name>A0A1E8FA71_9ALTE</name>
<comment type="caution">
    <text evidence="1">The sequence shown here is derived from an EMBL/GenBank/DDBJ whole genome shotgun (WGS) entry which is preliminary data.</text>
</comment>
<accession>A0A1E8FA71</accession>
<gene>
    <name evidence="1" type="ORF">BFC17_06605</name>
</gene>
<evidence type="ECO:0000313" key="2">
    <source>
        <dbReference type="Proteomes" id="UP000176037"/>
    </source>
</evidence>
<proteinExistence type="predicted"/>
<protein>
    <submittedName>
        <fullName evidence="1">Uncharacterized protein</fullName>
    </submittedName>
</protein>
<evidence type="ECO:0000313" key="1">
    <source>
        <dbReference type="EMBL" id="OFI32810.1"/>
    </source>
</evidence>
<dbReference type="EMBL" id="MJIC01000016">
    <property type="protein sequence ID" value="OFI32810.1"/>
    <property type="molecule type" value="Genomic_DNA"/>
</dbReference>
<dbReference type="AlphaFoldDB" id="A0A1E8FA71"/>